<proteinExistence type="inferred from homology"/>
<keyword evidence="5 14" id="KW-0121">Carboxypeptidase</keyword>
<sequence>MGFRSDTSKFTDRNQERGIFQRRVLVAFGLVVALTLGLVGRLAYLQIIQHQKYAELAAQNRIQSQAVAPPRGLIYDRQGRLLALNSPVNDLVLVPEQIDDLAATLDVLRSLIDLSDEQVQRFRTRLERSRRPFESVTLKSKLTDDEVSLISVDNHRLPGVSIEARLARRYPYGNLLTHALGYVGRINEKELGRVDAAQYRATEYHGKLGVERFYETQLHGQVGVREVEANARGRVMRVLSQVDPTPGADLTLYLDVALQQAAVDALAGRKGSVVALDTRTGGVLAMVSIPSYDPNPFVTGISSKAYRALRENPQLPLYNRAIRGQYPPGSTIKPLLAMAGLDAGTVDWQRRVFDPGFYQLDGAGRRYRDWKRGGHGWVRLEDGIVESCDIVFYDLAVRTGIDDLSSFMQQFGFGREQGMDVWGDASGILPSRDWKRANRGIAWYPGETVITGIGQGYWLTTPLQLASSTAALANRGLWREPKMVQSLSHGAVEPLRPETVELPSMASKNWGRVVTAMEKVMHGSRGTARAAGANAKYRIAGKTGTAQVRGLGQDEEYDAESIKEKYRDHALFVGFAPATDPRIAVAVIVENGGSGGSTAGPVARQVMDAYLLNQNGELRVFDD</sequence>
<evidence type="ECO:0000256" key="6">
    <source>
        <dbReference type="ARBA" id="ARBA00022670"/>
    </source>
</evidence>
<dbReference type="Pfam" id="PF00905">
    <property type="entry name" value="Transpeptidase"/>
    <property type="match status" value="1"/>
</dbReference>
<keyword evidence="14" id="KW-0862">Zinc</keyword>
<dbReference type="InterPro" id="IPR036138">
    <property type="entry name" value="PBP_dimer_sf"/>
</dbReference>
<evidence type="ECO:0000313" key="17">
    <source>
        <dbReference type="EMBL" id="QGG81043.1"/>
    </source>
</evidence>
<evidence type="ECO:0000256" key="9">
    <source>
        <dbReference type="ARBA" id="ARBA00022960"/>
    </source>
</evidence>
<name>A0A5Q2QCL5_9GAMM</name>
<comment type="catalytic activity">
    <reaction evidence="14">
        <text>Preferential cleavage: (Ac)2-L-Lys-D-Ala-|-D-Ala. Also transpeptidation of peptidyl-alanyl moieties that are N-acyl substituents of D-alanine.</text>
        <dbReference type="EC" id="3.4.16.4"/>
    </reaction>
</comment>
<dbReference type="OrthoDB" id="9766847at2"/>
<comment type="pathway">
    <text evidence="14">Cell wall biogenesis; peptidoglycan biosynthesis.</text>
</comment>
<gene>
    <name evidence="14 17" type="primary">mrdA</name>
    <name evidence="17" type="ORF">GH975_10885</name>
</gene>
<dbReference type="Pfam" id="PF03717">
    <property type="entry name" value="PBP_dimer"/>
    <property type="match status" value="1"/>
</dbReference>
<dbReference type="InterPro" id="IPR005311">
    <property type="entry name" value="PBP_dimer"/>
</dbReference>
<dbReference type="Gene3D" id="3.90.1310.10">
    <property type="entry name" value="Penicillin-binding protein 2a (Domain 2)"/>
    <property type="match status" value="1"/>
</dbReference>
<keyword evidence="3 14" id="KW-1003">Cell membrane</keyword>
<dbReference type="EC" id="3.4.16.4" evidence="14"/>
<feature type="binding site" evidence="14">
    <location>
        <position position="369"/>
    </location>
    <ligand>
        <name>Zn(2+)</name>
        <dbReference type="ChEBI" id="CHEBI:29105"/>
    </ligand>
</feature>
<evidence type="ECO:0000256" key="12">
    <source>
        <dbReference type="ARBA" id="ARBA00023136"/>
    </source>
</evidence>
<dbReference type="PANTHER" id="PTHR30627:SF2">
    <property type="entry name" value="PEPTIDOGLYCAN D,D-TRANSPEPTIDASE MRDA"/>
    <property type="match status" value="1"/>
</dbReference>
<keyword evidence="12 14" id="KW-0472">Membrane</keyword>
<dbReference type="GO" id="GO:0008360">
    <property type="term" value="P:regulation of cell shape"/>
    <property type="evidence" value="ECO:0007669"/>
    <property type="project" value="UniProtKB-KW"/>
</dbReference>
<dbReference type="GO" id="GO:0071555">
    <property type="term" value="P:cell wall organization"/>
    <property type="evidence" value="ECO:0007669"/>
    <property type="project" value="UniProtKB-KW"/>
</dbReference>
<keyword evidence="9 14" id="KW-0133">Cell shape</keyword>
<reference evidence="17 18" key="1">
    <citation type="submission" date="2019-11" db="EMBL/GenBank/DDBJ databases">
        <authorList>
            <person name="Khan S.A."/>
            <person name="Jeon C.O."/>
            <person name="Chun B.H."/>
        </authorList>
    </citation>
    <scope>NUCLEOTIDE SEQUENCE [LARGE SCALE GENOMIC DNA]</scope>
    <source>
        <strain evidence="17 18">IMCC 1097</strain>
    </source>
</reference>
<dbReference type="GO" id="GO:0008270">
    <property type="term" value="F:zinc ion binding"/>
    <property type="evidence" value="ECO:0007669"/>
    <property type="project" value="UniProtKB-UniRule"/>
</dbReference>
<dbReference type="InterPro" id="IPR017790">
    <property type="entry name" value="Penicillin-binding_protein_2"/>
</dbReference>
<comment type="subcellular location">
    <subcellularLocation>
        <location evidence="14">Cell inner membrane</location>
        <topology evidence="14">Single-pass membrane protein</topology>
    </subcellularLocation>
    <subcellularLocation>
        <location evidence="2">Cell membrane</location>
    </subcellularLocation>
    <subcellularLocation>
        <location evidence="1">Membrane</location>
        <topology evidence="1">Single-pass membrane protein</topology>
    </subcellularLocation>
</comment>
<evidence type="ECO:0000256" key="10">
    <source>
        <dbReference type="ARBA" id="ARBA00022984"/>
    </source>
</evidence>
<feature type="domain" description="Penicillin-binding protein transpeptidase" evidence="15">
    <location>
        <begin position="271"/>
        <end position="608"/>
    </location>
</feature>
<dbReference type="NCBIfam" id="TIGR03423">
    <property type="entry name" value="pbp2_mrdA"/>
    <property type="match status" value="1"/>
</dbReference>
<keyword evidence="13 14" id="KW-0961">Cell wall biogenesis/degradation</keyword>
<dbReference type="PANTHER" id="PTHR30627">
    <property type="entry name" value="PEPTIDOGLYCAN D,D-TRANSPEPTIDASE"/>
    <property type="match status" value="1"/>
</dbReference>
<feature type="binding site" evidence="14">
    <location>
        <position position="388"/>
    </location>
    <ligand>
        <name>Zn(2+)</name>
        <dbReference type="ChEBI" id="CHEBI:29105"/>
    </ligand>
</feature>
<feature type="active site" description="Acyl-ester intermediate" evidence="14">
    <location>
        <position position="330"/>
    </location>
</feature>
<evidence type="ECO:0000259" key="16">
    <source>
        <dbReference type="Pfam" id="PF03717"/>
    </source>
</evidence>
<evidence type="ECO:0000256" key="8">
    <source>
        <dbReference type="ARBA" id="ARBA00022801"/>
    </source>
</evidence>
<organism evidence="17 18">
    <name type="scientific">Litorivicinus lipolyticus</name>
    <dbReference type="NCBI Taxonomy" id="418701"/>
    <lineage>
        <taxon>Bacteria</taxon>
        <taxon>Pseudomonadati</taxon>
        <taxon>Pseudomonadota</taxon>
        <taxon>Gammaproteobacteria</taxon>
        <taxon>Oceanospirillales</taxon>
        <taxon>Litorivicinaceae</taxon>
        <taxon>Litorivicinus</taxon>
    </lineage>
</organism>
<keyword evidence="10 14" id="KW-0573">Peptidoglycan synthesis</keyword>
<evidence type="ECO:0000259" key="15">
    <source>
        <dbReference type="Pfam" id="PF00905"/>
    </source>
</evidence>
<dbReference type="GO" id="GO:0009002">
    <property type="term" value="F:serine-type D-Ala-D-Ala carboxypeptidase activity"/>
    <property type="evidence" value="ECO:0007669"/>
    <property type="project" value="UniProtKB-UniRule"/>
</dbReference>
<feature type="binding site" evidence="14">
    <location>
        <position position="354"/>
    </location>
    <ligand>
        <name>Zn(2+)</name>
        <dbReference type="ChEBI" id="CHEBI:29105"/>
    </ligand>
</feature>
<dbReference type="SUPFAM" id="SSF56519">
    <property type="entry name" value="Penicillin binding protein dimerisation domain"/>
    <property type="match status" value="1"/>
</dbReference>
<keyword evidence="18" id="KW-1185">Reference proteome</keyword>
<dbReference type="GO" id="GO:0006508">
    <property type="term" value="P:proteolysis"/>
    <property type="evidence" value="ECO:0007669"/>
    <property type="project" value="UniProtKB-KW"/>
</dbReference>
<keyword evidence="6 14" id="KW-0645">Protease</keyword>
<comment type="function">
    <text evidence="14">Catalyzes cross-linking of the peptidoglycan cell wall.</text>
</comment>
<dbReference type="Gene3D" id="3.30.1390.30">
    <property type="entry name" value="Penicillin-binding protein 2a, domain 3"/>
    <property type="match status" value="1"/>
</dbReference>
<comment type="similarity">
    <text evidence="14">Belongs to the transpeptidase family. MrdA subfamily.</text>
</comment>
<keyword evidence="4 14" id="KW-0997">Cell inner membrane</keyword>
<evidence type="ECO:0000256" key="1">
    <source>
        <dbReference type="ARBA" id="ARBA00004167"/>
    </source>
</evidence>
<evidence type="ECO:0000256" key="2">
    <source>
        <dbReference type="ARBA" id="ARBA00004236"/>
    </source>
</evidence>
<keyword evidence="11 14" id="KW-1133">Transmembrane helix</keyword>
<evidence type="ECO:0000256" key="4">
    <source>
        <dbReference type="ARBA" id="ARBA00022519"/>
    </source>
</evidence>
<comment type="cofactor">
    <cofactor evidence="14">
        <name>Zn(2+)</name>
        <dbReference type="ChEBI" id="CHEBI:29105"/>
    </cofactor>
    <text evidence="14">Binds one Zn(2+) ion per subunit.</text>
</comment>
<evidence type="ECO:0000256" key="3">
    <source>
        <dbReference type="ARBA" id="ARBA00022475"/>
    </source>
</evidence>
<keyword evidence="14" id="KW-0479">Metal-binding</keyword>
<evidence type="ECO:0000256" key="11">
    <source>
        <dbReference type="ARBA" id="ARBA00022989"/>
    </source>
</evidence>
<dbReference type="HAMAP" id="MF_02081">
    <property type="entry name" value="MrdA_transpept"/>
    <property type="match status" value="1"/>
</dbReference>
<dbReference type="RefSeq" id="WP_153714546.1">
    <property type="nucleotide sequence ID" value="NZ_CP045871.1"/>
</dbReference>
<dbReference type="EMBL" id="CP045871">
    <property type="protein sequence ID" value="QGG81043.1"/>
    <property type="molecule type" value="Genomic_DNA"/>
</dbReference>
<dbReference type="AlphaFoldDB" id="A0A5Q2QCL5"/>
<dbReference type="GO" id="GO:0005886">
    <property type="term" value="C:plasma membrane"/>
    <property type="evidence" value="ECO:0007669"/>
    <property type="project" value="UniProtKB-SubCell"/>
</dbReference>
<dbReference type="Proteomes" id="UP000388235">
    <property type="component" value="Chromosome"/>
</dbReference>
<evidence type="ECO:0000256" key="7">
    <source>
        <dbReference type="ARBA" id="ARBA00022692"/>
    </source>
</evidence>
<dbReference type="UniPathway" id="UPA00219"/>
<feature type="binding site" evidence="14">
    <location>
        <position position="375"/>
    </location>
    <ligand>
        <name>Zn(2+)</name>
        <dbReference type="ChEBI" id="CHEBI:29105"/>
    </ligand>
</feature>
<keyword evidence="8 14" id="KW-0378">Hydrolase</keyword>
<dbReference type="InterPro" id="IPR012338">
    <property type="entry name" value="Beta-lactam/transpept-like"/>
</dbReference>
<evidence type="ECO:0000313" key="18">
    <source>
        <dbReference type="Proteomes" id="UP000388235"/>
    </source>
</evidence>
<accession>A0A5Q2QCL5</accession>
<dbReference type="GO" id="GO:0071972">
    <property type="term" value="F:peptidoglycan L,D-transpeptidase activity"/>
    <property type="evidence" value="ECO:0007669"/>
    <property type="project" value="TreeGrafter"/>
</dbReference>
<dbReference type="SUPFAM" id="SSF56601">
    <property type="entry name" value="beta-lactamase/transpeptidase-like"/>
    <property type="match status" value="1"/>
</dbReference>
<dbReference type="Gene3D" id="3.40.710.10">
    <property type="entry name" value="DD-peptidase/beta-lactamase superfamily"/>
    <property type="match status" value="1"/>
</dbReference>
<dbReference type="GO" id="GO:0009252">
    <property type="term" value="P:peptidoglycan biosynthetic process"/>
    <property type="evidence" value="ECO:0007669"/>
    <property type="project" value="UniProtKB-UniRule"/>
</dbReference>
<evidence type="ECO:0000256" key="5">
    <source>
        <dbReference type="ARBA" id="ARBA00022645"/>
    </source>
</evidence>
<evidence type="ECO:0000256" key="13">
    <source>
        <dbReference type="ARBA" id="ARBA00023316"/>
    </source>
</evidence>
<feature type="transmembrane region" description="Helical" evidence="14">
    <location>
        <begin position="24"/>
        <end position="44"/>
    </location>
</feature>
<protein>
    <recommendedName>
        <fullName evidence="14">Peptidoglycan D,D-transpeptidase MrdA</fullName>
        <ecNumber evidence="14">3.4.16.4</ecNumber>
    </recommendedName>
    <alternativeName>
        <fullName evidence="14">Penicillin-binding protein 2</fullName>
        <shortName evidence="14">PBP-2</shortName>
    </alternativeName>
</protein>
<dbReference type="KEGG" id="llp:GH975_10885"/>
<evidence type="ECO:0000256" key="14">
    <source>
        <dbReference type="HAMAP-Rule" id="MF_02081"/>
    </source>
</evidence>
<dbReference type="InterPro" id="IPR001460">
    <property type="entry name" value="PCN-bd_Tpept"/>
</dbReference>
<dbReference type="InterPro" id="IPR050515">
    <property type="entry name" value="Beta-lactam/transpept"/>
</dbReference>
<dbReference type="GO" id="GO:0008658">
    <property type="term" value="F:penicillin binding"/>
    <property type="evidence" value="ECO:0007669"/>
    <property type="project" value="UniProtKB-UniRule"/>
</dbReference>
<feature type="domain" description="Penicillin-binding protein dimerisation" evidence="16">
    <location>
        <begin position="68"/>
        <end position="238"/>
    </location>
</feature>
<keyword evidence="7 14" id="KW-0812">Transmembrane</keyword>